<evidence type="ECO:0000313" key="8">
    <source>
        <dbReference type="Proteomes" id="UP000316639"/>
    </source>
</evidence>
<dbReference type="EMBL" id="VOBR01000001">
    <property type="protein sequence ID" value="TWP54287.1"/>
    <property type="molecule type" value="Genomic_DNA"/>
</dbReference>
<sequence length="550" mass="58472">MSTRTRLHTLLDLCDPEDGRRAFAFFADGRTEWDAVTVSEVDKRARAIAVVLADVASPGTRALLCFEPGLDFHAAFLGCLYAGIIAVPVAPLDGTRTSLKVGRIESVVASCDPELLLSNGMTFAKCLPIIEETPPLAALVRVAVDEVDPSHATRWRRPDIKPETVAYLQYSSGSTGEPKGVALTHDNVLHNLALIHENLRRPSDGDGLPRPPSVSWLPSHYNMGLIGGVLDPLYSGRTAHLFPAAVFVRSPLSWLRMISQLGRADSCAPNFALDLCARRVSDAQLTGLDLSGWEVALIGGEPVRAATLDRFCEVFGRAGFRREALVPGYGLAESTVMVTCAPVGEGPAVLRVDPGELARGRAVPVEPPGGRRLVSSGPLPESVVIAGAAEGEVGEILVSGPSVGLGYWERDDPAFHAGVLRTGDLGFAFDGELFVTGRAKEVIIVAGANHHPHDLEATAEAAHLAIRPLGCCVLGIDDGTEERVVVLAEVMPDAPAEEVEMAVRRAVHTGHGVRVHEVVQLPPGTLPLTASGKLQRQACRATYLGVGQRP</sequence>
<comment type="caution">
    <text evidence="7">The sequence shown here is derived from an EMBL/GenBank/DDBJ whole genome shotgun (WGS) entry which is preliminary data.</text>
</comment>
<keyword evidence="4" id="KW-0443">Lipid metabolism</keyword>
<dbReference type="OrthoDB" id="3671040at2"/>
<proteinExistence type="inferred from homology"/>
<dbReference type="PANTHER" id="PTHR22754:SF32">
    <property type="entry name" value="DISCO-INTERACTING PROTEIN 2"/>
    <property type="match status" value="1"/>
</dbReference>
<keyword evidence="8" id="KW-1185">Reference proteome</keyword>
<evidence type="ECO:0000259" key="5">
    <source>
        <dbReference type="Pfam" id="PF00501"/>
    </source>
</evidence>
<dbReference type="PROSITE" id="PS00455">
    <property type="entry name" value="AMP_BINDING"/>
    <property type="match status" value="1"/>
</dbReference>
<evidence type="ECO:0000259" key="6">
    <source>
        <dbReference type="Pfam" id="PF23024"/>
    </source>
</evidence>
<dbReference type="GO" id="GO:0005886">
    <property type="term" value="C:plasma membrane"/>
    <property type="evidence" value="ECO:0007669"/>
    <property type="project" value="TreeGrafter"/>
</dbReference>
<dbReference type="FunFam" id="3.40.50.12780:FF:000013">
    <property type="entry name" value="Long-chain-fatty-acid--AMP ligase FadD32"/>
    <property type="match status" value="1"/>
</dbReference>
<dbReference type="SUPFAM" id="SSF56801">
    <property type="entry name" value="Acetyl-CoA synthetase-like"/>
    <property type="match status" value="1"/>
</dbReference>
<dbReference type="AlphaFoldDB" id="A0A563F2T9"/>
<dbReference type="Gene3D" id="3.30.300.30">
    <property type="match status" value="1"/>
</dbReference>
<dbReference type="InterPro" id="IPR000873">
    <property type="entry name" value="AMP-dep_synth/lig_dom"/>
</dbReference>
<protein>
    <submittedName>
        <fullName evidence="7">Fatty acyl-AMP ligase</fullName>
    </submittedName>
</protein>
<dbReference type="GO" id="GO:0071766">
    <property type="term" value="P:Actinobacterium-type cell wall biogenesis"/>
    <property type="evidence" value="ECO:0007669"/>
    <property type="project" value="UniProtKB-ARBA"/>
</dbReference>
<dbReference type="GO" id="GO:0016874">
    <property type="term" value="F:ligase activity"/>
    <property type="evidence" value="ECO:0007669"/>
    <property type="project" value="UniProtKB-KW"/>
</dbReference>
<dbReference type="GO" id="GO:0070566">
    <property type="term" value="F:adenylyltransferase activity"/>
    <property type="evidence" value="ECO:0007669"/>
    <property type="project" value="TreeGrafter"/>
</dbReference>
<dbReference type="GO" id="GO:0006633">
    <property type="term" value="P:fatty acid biosynthetic process"/>
    <property type="evidence" value="ECO:0007669"/>
    <property type="project" value="TreeGrafter"/>
</dbReference>
<dbReference type="InterPro" id="IPR042099">
    <property type="entry name" value="ANL_N_sf"/>
</dbReference>
<dbReference type="Pfam" id="PF23024">
    <property type="entry name" value="AMP-dom_DIP2-like"/>
    <property type="match status" value="1"/>
</dbReference>
<dbReference type="Proteomes" id="UP000316639">
    <property type="component" value="Unassembled WGS sequence"/>
</dbReference>
<feature type="domain" description="AMP-binding enzyme C-terminal" evidence="6">
    <location>
        <begin position="440"/>
        <end position="544"/>
    </location>
</feature>
<organism evidence="7 8">
    <name type="scientific">Lentzea tibetensis</name>
    <dbReference type="NCBI Taxonomy" id="2591470"/>
    <lineage>
        <taxon>Bacteria</taxon>
        <taxon>Bacillati</taxon>
        <taxon>Actinomycetota</taxon>
        <taxon>Actinomycetes</taxon>
        <taxon>Pseudonocardiales</taxon>
        <taxon>Pseudonocardiaceae</taxon>
        <taxon>Lentzea</taxon>
    </lineage>
</organism>
<reference evidence="7 8" key="1">
    <citation type="submission" date="2019-07" db="EMBL/GenBank/DDBJ databases">
        <title>Lentzea xizangensis sp. nov., isolated from Qinghai-Tibetan Plateau Soils.</title>
        <authorList>
            <person name="Huang J."/>
        </authorList>
    </citation>
    <scope>NUCLEOTIDE SEQUENCE [LARGE SCALE GENOMIC DNA]</scope>
    <source>
        <strain evidence="7 8">FXJ1.1311</strain>
    </source>
</reference>
<dbReference type="InterPro" id="IPR020845">
    <property type="entry name" value="AMP-binding_CS"/>
</dbReference>
<keyword evidence="3" id="KW-0276">Fatty acid metabolism</keyword>
<gene>
    <name evidence="7" type="ORF">FKR81_01645</name>
</gene>
<keyword evidence="2 7" id="KW-0436">Ligase</keyword>
<dbReference type="CDD" id="cd05931">
    <property type="entry name" value="FAAL"/>
    <property type="match status" value="1"/>
</dbReference>
<evidence type="ECO:0000256" key="3">
    <source>
        <dbReference type="ARBA" id="ARBA00022832"/>
    </source>
</evidence>
<evidence type="ECO:0000313" key="7">
    <source>
        <dbReference type="EMBL" id="TWP54287.1"/>
    </source>
</evidence>
<name>A0A563F2T9_9PSEU</name>
<dbReference type="RefSeq" id="WP_146349070.1">
    <property type="nucleotide sequence ID" value="NZ_VOBR01000001.1"/>
</dbReference>
<dbReference type="InterPro" id="IPR025110">
    <property type="entry name" value="AMP-bd_C"/>
</dbReference>
<comment type="similarity">
    <text evidence="1">Belongs to the ATP-dependent AMP-binding enzyme family.</text>
</comment>
<dbReference type="InterPro" id="IPR045851">
    <property type="entry name" value="AMP-bd_C_sf"/>
</dbReference>
<accession>A0A563F2T9</accession>
<dbReference type="Gene3D" id="3.40.50.12780">
    <property type="entry name" value="N-terminal domain of ligase-like"/>
    <property type="match status" value="1"/>
</dbReference>
<evidence type="ECO:0000256" key="2">
    <source>
        <dbReference type="ARBA" id="ARBA00022598"/>
    </source>
</evidence>
<evidence type="ECO:0000256" key="1">
    <source>
        <dbReference type="ARBA" id="ARBA00006432"/>
    </source>
</evidence>
<evidence type="ECO:0000256" key="4">
    <source>
        <dbReference type="ARBA" id="ARBA00023098"/>
    </source>
</evidence>
<feature type="domain" description="AMP-dependent synthetase/ligase" evidence="5">
    <location>
        <begin position="21"/>
        <end position="408"/>
    </location>
</feature>
<dbReference type="Pfam" id="PF00501">
    <property type="entry name" value="AMP-binding"/>
    <property type="match status" value="1"/>
</dbReference>
<dbReference type="PANTHER" id="PTHR22754">
    <property type="entry name" value="DISCO-INTERACTING PROTEIN 2 DIP2 -RELATED"/>
    <property type="match status" value="1"/>
</dbReference>
<dbReference type="InterPro" id="IPR040097">
    <property type="entry name" value="FAAL/FAAC"/>
</dbReference>